<dbReference type="SUPFAM" id="SSF46689">
    <property type="entry name" value="Homeodomain-like"/>
    <property type="match status" value="1"/>
</dbReference>
<gene>
    <name evidence="10" type="ORF">GDO86_008283</name>
</gene>
<dbReference type="GO" id="GO:0070198">
    <property type="term" value="P:protein localization to chromosome, telomeric region"/>
    <property type="evidence" value="ECO:0007669"/>
    <property type="project" value="TreeGrafter"/>
</dbReference>
<dbReference type="InterPro" id="IPR001005">
    <property type="entry name" value="SANT/Myb"/>
</dbReference>
<evidence type="ECO:0000256" key="3">
    <source>
        <dbReference type="ARBA" id="ARBA00022895"/>
    </source>
</evidence>
<evidence type="ECO:0000259" key="9">
    <source>
        <dbReference type="PROSITE" id="PS51294"/>
    </source>
</evidence>
<dbReference type="GO" id="GO:0032210">
    <property type="term" value="P:regulation of telomere maintenance via telomerase"/>
    <property type="evidence" value="ECO:0007669"/>
    <property type="project" value="TreeGrafter"/>
</dbReference>
<dbReference type="GO" id="GO:0042803">
    <property type="term" value="F:protein homodimerization activity"/>
    <property type="evidence" value="ECO:0007669"/>
    <property type="project" value="InterPro"/>
</dbReference>
<evidence type="ECO:0000313" key="11">
    <source>
        <dbReference type="Proteomes" id="UP000812440"/>
    </source>
</evidence>
<dbReference type="SUPFAM" id="SSF63600">
    <property type="entry name" value="Telomeric repeat binding factor (TRF) dimerisation domain"/>
    <property type="match status" value="1"/>
</dbReference>
<protein>
    <recommendedName>
        <fullName evidence="12">Telomeric repeat-binding factor</fullName>
    </recommendedName>
</protein>
<dbReference type="Proteomes" id="UP000812440">
    <property type="component" value="Chromosome 4"/>
</dbReference>
<feature type="domain" description="Myb-like" evidence="8">
    <location>
        <begin position="504"/>
        <end position="557"/>
    </location>
</feature>
<proteinExistence type="predicted"/>
<dbReference type="FunFam" id="1.10.10.60:FF:000129">
    <property type="entry name" value="Telomeric repeat-binding factor 2"/>
    <property type="match status" value="1"/>
</dbReference>
<keyword evidence="6" id="KW-0131">Cell cycle</keyword>
<name>A0A8T2IX40_9PIPI</name>
<keyword evidence="4" id="KW-0238">DNA-binding</keyword>
<dbReference type="PANTHER" id="PTHR46833:SF1">
    <property type="entry name" value="TELOMERIC REPEAT-BINDING FACTOR 2"/>
    <property type="match status" value="1"/>
</dbReference>
<dbReference type="OrthoDB" id="608866at2759"/>
<dbReference type="PROSITE" id="PS51294">
    <property type="entry name" value="HTH_MYB"/>
    <property type="match status" value="1"/>
</dbReference>
<reference evidence="10" key="1">
    <citation type="thesis" date="2020" institute="ProQuest LLC" country="789 East Eisenhower Parkway, Ann Arbor, MI, USA">
        <title>Comparative Genomics and Chromosome Evolution.</title>
        <authorList>
            <person name="Mudd A.B."/>
        </authorList>
    </citation>
    <scope>NUCLEOTIDE SEQUENCE</scope>
    <source>
        <strain evidence="10">Female2</strain>
        <tissue evidence="10">Blood</tissue>
    </source>
</reference>
<organism evidence="10 11">
    <name type="scientific">Hymenochirus boettgeri</name>
    <name type="common">Congo dwarf clawed frog</name>
    <dbReference type="NCBI Taxonomy" id="247094"/>
    <lineage>
        <taxon>Eukaryota</taxon>
        <taxon>Metazoa</taxon>
        <taxon>Chordata</taxon>
        <taxon>Craniata</taxon>
        <taxon>Vertebrata</taxon>
        <taxon>Euteleostomi</taxon>
        <taxon>Amphibia</taxon>
        <taxon>Batrachia</taxon>
        <taxon>Anura</taxon>
        <taxon>Pipoidea</taxon>
        <taxon>Pipidae</taxon>
        <taxon>Pipinae</taxon>
        <taxon>Hymenochirus</taxon>
    </lineage>
</organism>
<feature type="region of interest" description="Disordered" evidence="7">
    <location>
        <begin position="228"/>
        <end position="308"/>
    </location>
</feature>
<dbReference type="GO" id="GO:0003691">
    <property type="term" value="F:double-stranded telomeric DNA binding"/>
    <property type="evidence" value="ECO:0007669"/>
    <property type="project" value="TreeGrafter"/>
</dbReference>
<dbReference type="AlphaFoldDB" id="A0A8T2IX40"/>
<evidence type="ECO:0000313" key="10">
    <source>
        <dbReference type="EMBL" id="KAG8437515.1"/>
    </source>
</evidence>
<dbReference type="GO" id="GO:0061820">
    <property type="term" value="P:telomeric D-loop disassembly"/>
    <property type="evidence" value="ECO:0007669"/>
    <property type="project" value="TreeGrafter"/>
</dbReference>
<dbReference type="Pfam" id="PF00249">
    <property type="entry name" value="Myb_DNA-binding"/>
    <property type="match status" value="1"/>
</dbReference>
<dbReference type="Gene3D" id="1.10.10.60">
    <property type="entry name" value="Homeodomain-like"/>
    <property type="match status" value="1"/>
</dbReference>
<feature type="region of interest" description="Disordered" evidence="7">
    <location>
        <begin position="427"/>
        <end position="470"/>
    </location>
</feature>
<comment type="caution">
    <text evidence="10">The sequence shown here is derived from an EMBL/GenBank/DDBJ whole genome shotgun (WGS) entry which is preliminary data.</text>
</comment>
<evidence type="ECO:0000256" key="5">
    <source>
        <dbReference type="ARBA" id="ARBA00023242"/>
    </source>
</evidence>
<dbReference type="GO" id="GO:0032208">
    <property type="term" value="P:negative regulation of telomere maintenance via recombination"/>
    <property type="evidence" value="ECO:0007669"/>
    <property type="project" value="TreeGrafter"/>
</dbReference>
<dbReference type="EMBL" id="JAACNH010000007">
    <property type="protein sequence ID" value="KAG8437515.1"/>
    <property type="molecule type" value="Genomic_DNA"/>
</dbReference>
<evidence type="ECO:0008006" key="12">
    <source>
        <dbReference type="Google" id="ProtNLM"/>
    </source>
</evidence>
<feature type="domain" description="HTH myb-type" evidence="9">
    <location>
        <begin position="508"/>
        <end position="561"/>
    </location>
</feature>
<dbReference type="GO" id="GO:0003720">
    <property type="term" value="F:telomerase activity"/>
    <property type="evidence" value="ECO:0007669"/>
    <property type="project" value="TreeGrafter"/>
</dbReference>
<dbReference type="GO" id="GO:0098505">
    <property type="term" value="F:G-rich strand telomeric DNA binding"/>
    <property type="evidence" value="ECO:0007669"/>
    <property type="project" value="TreeGrafter"/>
</dbReference>
<dbReference type="GO" id="GO:0031848">
    <property type="term" value="P:protection from non-homologous end joining at telomere"/>
    <property type="evidence" value="ECO:0007669"/>
    <property type="project" value="InterPro"/>
</dbReference>
<feature type="compositionally biased region" description="Basic and acidic residues" evidence="7">
    <location>
        <begin position="228"/>
        <end position="240"/>
    </location>
</feature>
<feature type="compositionally biased region" description="Polar residues" evidence="7">
    <location>
        <begin position="241"/>
        <end position="265"/>
    </location>
</feature>
<keyword evidence="11" id="KW-1185">Reference proteome</keyword>
<comment type="subcellular location">
    <subcellularLocation>
        <location evidence="1">Chromosome</location>
        <location evidence="1">Telomere</location>
    </subcellularLocation>
</comment>
<accession>A0A8T2IX40</accession>
<evidence type="ECO:0000256" key="1">
    <source>
        <dbReference type="ARBA" id="ARBA00004574"/>
    </source>
</evidence>
<dbReference type="GO" id="GO:1905839">
    <property type="term" value="P:negative regulation of telomeric D-loop disassembly"/>
    <property type="evidence" value="ECO:0007669"/>
    <property type="project" value="TreeGrafter"/>
</dbReference>
<feature type="region of interest" description="Disordered" evidence="7">
    <location>
        <begin position="493"/>
        <end position="514"/>
    </location>
</feature>
<dbReference type="GO" id="GO:0005654">
    <property type="term" value="C:nucleoplasm"/>
    <property type="evidence" value="ECO:0007669"/>
    <property type="project" value="UniProtKB-ARBA"/>
</dbReference>
<sequence>MDTNCRDQTQRSADTPTQLGHLVDQWVFDYYFRCAVEAFRSDRRDDFQQIRDILSVLMVRPLTRTTENDRKVRIMQCFSRIEEGEDPDCQFDEDKNETPLESALWVLDLVQKEFSVNQDLLKANKQMIKEAAVVVCIKHKKFDHAIRILKKHISNYTSKKNLRDKLQAIIHEKNLKHPLITKFSFGTLKKKIYELFENQIDEKTPFLLTVAQNKQRLKYLSEKPAQKEKRTKCLSEEPAQHEQTSQCLFEETTQMERMTESSSEEPAQREQKLQSLSEEPAQREQKLQSLSEEPAQREQKLQSLSEEPAQREHLLECFSEQLHTCKEPTQQRNNVSHPQTERPVSLQVVRPIEDIETAYSLSLIRSQFISLNKDKDSDITFTTLFETDFFRQDSPMKIISENPDTSVLLEQKKRLVVSVKKLAMEEDNQSKHLNETTNFSLTHEKKDQIEPLKQKPLNQNHSSKKRKKNYPLDRSNVFEEYDTWSEEDDLFKSNRNEKNSNNTTTNSKRQKWTQEETEWIKSGVKKFGEGNWKCILQKYPFQKRSTVMIKDRWRTMKKLGLAED</sequence>
<evidence type="ECO:0000256" key="2">
    <source>
        <dbReference type="ARBA" id="ARBA00022454"/>
    </source>
</evidence>
<dbReference type="InterPro" id="IPR036507">
    <property type="entry name" value="Telomere_rpt-bd_fac_dimer_sf"/>
</dbReference>
<dbReference type="GO" id="GO:0031627">
    <property type="term" value="P:telomeric loop formation"/>
    <property type="evidence" value="ECO:0007669"/>
    <property type="project" value="TreeGrafter"/>
</dbReference>
<dbReference type="InterPro" id="IPR030657">
    <property type="entry name" value="TERF2"/>
</dbReference>
<dbReference type="GO" id="GO:0070187">
    <property type="term" value="C:shelterin complex"/>
    <property type="evidence" value="ECO:0007669"/>
    <property type="project" value="TreeGrafter"/>
</dbReference>
<evidence type="ECO:0000256" key="7">
    <source>
        <dbReference type="SAM" id="MobiDB-lite"/>
    </source>
</evidence>
<keyword evidence="3" id="KW-0779">Telomere</keyword>
<dbReference type="InterPro" id="IPR017930">
    <property type="entry name" value="Myb_dom"/>
</dbReference>
<dbReference type="SMART" id="SM00717">
    <property type="entry name" value="SANT"/>
    <property type="match status" value="1"/>
</dbReference>
<dbReference type="CDD" id="cd11660">
    <property type="entry name" value="SANT_TRF"/>
    <property type="match status" value="1"/>
</dbReference>
<evidence type="ECO:0000259" key="8">
    <source>
        <dbReference type="PROSITE" id="PS50090"/>
    </source>
</evidence>
<dbReference type="Pfam" id="PF08558">
    <property type="entry name" value="TRF"/>
    <property type="match status" value="1"/>
</dbReference>
<dbReference type="Gene3D" id="1.25.40.210">
    <property type="entry name" value="Telomere repeat-binding factor, dimerisation domain"/>
    <property type="match status" value="1"/>
</dbReference>
<dbReference type="PROSITE" id="PS50090">
    <property type="entry name" value="MYB_LIKE"/>
    <property type="match status" value="1"/>
</dbReference>
<keyword evidence="5" id="KW-0539">Nucleus</keyword>
<keyword evidence="2" id="KW-0158">Chromosome</keyword>
<dbReference type="InterPro" id="IPR013867">
    <property type="entry name" value="Telomere_rpt-bd_fac_dimer_dom"/>
</dbReference>
<feature type="compositionally biased region" description="Basic and acidic residues" evidence="7">
    <location>
        <begin position="442"/>
        <end position="453"/>
    </location>
</feature>
<dbReference type="InterPro" id="IPR009057">
    <property type="entry name" value="Homeodomain-like_sf"/>
</dbReference>
<dbReference type="PANTHER" id="PTHR46833">
    <property type="entry name" value="TELOMERIC REPEAT-BINDING FACTOR 2 TERF2"/>
    <property type="match status" value="1"/>
</dbReference>
<evidence type="ECO:0000256" key="4">
    <source>
        <dbReference type="ARBA" id="ARBA00023125"/>
    </source>
</evidence>
<evidence type="ECO:0000256" key="6">
    <source>
        <dbReference type="ARBA" id="ARBA00023306"/>
    </source>
</evidence>